<dbReference type="InterPro" id="IPR050320">
    <property type="entry name" value="N5-glutamine_MTase"/>
</dbReference>
<evidence type="ECO:0000313" key="9">
    <source>
        <dbReference type="Proteomes" id="UP001180551"/>
    </source>
</evidence>
<evidence type="ECO:0000256" key="5">
    <source>
        <dbReference type="ARBA" id="ARBA00048391"/>
    </source>
</evidence>
<dbReference type="Proteomes" id="UP001180551">
    <property type="component" value="Unassembled WGS sequence"/>
</dbReference>
<evidence type="ECO:0000256" key="1">
    <source>
        <dbReference type="ARBA" id="ARBA00012771"/>
    </source>
</evidence>
<sequence>MSSFQMSPHPSPFSSLSPSTSASPAPASAPLSRSAVVATLRAAGCVFAEDEAELLLSTAHTADELAAMVERRAFGLPLEHVVGWAEFHGRRITVDPGVFVPRRRTEFLVDQAVGLGRRTAERTGRPTVVVDLCCGSGAVGAVLAAALHRVELYAADIEPAAVRCARRNITDAGGRVYEGDLFDALPAGLRGRIDVLVANVPYVPSEEVGLLPPEAREFEPLVALDGGADGLDVLRRVTGAARQWLAPGGHLLVETSERQAPQAVEAFTRNGLLPRVAESDELHATVVTGTREPERGAPYLPDTATTCLPTTPPRSKA</sequence>
<dbReference type="Gene3D" id="3.40.50.150">
    <property type="entry name" value="Vaccinia Virus protein VP39"/>
    <property type="match status" value="1"/>
</dbReference>
<gene>
    <name evidence="8" type="ORF">RM550_32295</name>
</gene>
<feature type="region of interest" description="Disordered" evidence="6">
    <location>
        <begin position="1"/>
        <end position="28"/>
    </location>
</feature>
<dbReference type="PANTHER" id="PTHR18895">
    <property type="entry name" value="HEMK METHYLTRANSFERASE"/>
    <property type="match status" value="1"/>
</dbReference>
<dbReference type="InterPro" id="IPR007848">
    <property type="entry name" value="Small_mtfrase_dom"/>
</dbReference>
<comment type="caution">
    <text evidence="8">The sequence shown here is derived from an EMBL/GenBank/DDBJ whole genome shotgun (WGS) entry which is preliminary data.</text>
</comment>
<accession>A0ABU2THG7</accession>
<dbReference type="NCBIfam" id="TIGR00536">
    <property type="entry name" value="hemK_fam"/>
    <property type="match status" value="1"/>
</dbReference>
<evidence type="ECO:0000256" key="2">
    <source>
        <dbReference type="ARBA" id="ARBA00022603"/>
    </source>
</evidence>
<dbReference type="EC" id="2.1.1.297" evidence="1"/>
<dbReference type="Pfam" id="PF05175">
    <property type="entry name" value="MTS"/>
    <property type="match status" value="1"/>
</dbReference>
<name>A0ABU2THG7_9ACTN</name>
<keyword evidence="2" id="KW-0489">Methyltransferase</keyword>
<feature type="domain" description="Methyltransferase small" evidence="7">
    <location>
        <begin position="127"/>
        <end position="203"/>
    </location>
</feature>
<evidence type="ECO:0000259" key="7">
    <source>
        <dbReference type="Pfam" id="PF05175"/>
    </source>
</evidence>
<evidence type="ECO:0000313" key="8">
    <source>
        <dbReference type="EMBL" id="MDT0460351.1"/>
    </source>
</evidence>
<protein>
    <recommendedName>
        <fullName evidence="1">peptide chain release factor N(5)-glutamine methyltransferase</fullName>
        <ecNumber evidence="1">2.1.1.297</ecNumber>
    </recommendedName>
</protein>
<reference evidence="8" key="1">
    <citation type="submission" date="2024-05" db="EMBL/GenBank/DDBJ databases">
        <title>30 novel species of actinomycetes from the DSMZ collection.</title>
        <authorList>
            <person name="Nouioui I."/>
        </authorList>
    </citation>
    <scope>NUCLEOTIDE SEQUENCE</scope>
    <source>
        <strain evidence="8">DSM 41527</strain>
    </source>
</reference>
<dbReference type="InterPro" id="IPR004556">
    <property type="entry name" value="HemK-like"/>
</dbReference>
<dbReference type="RefSeq" id="WP_311627294.1">
    <property type="nucleotide sequence ID" value="NZ_JAVRFE010000062.1"/>
</dbReference>
<evidence type="ECO:0000256" key="6">
    <source>
        <dbReference type="SAM" id="MobiDB-lite"/>
    </source>
</evidence>
<keyword evidence="4" id="KW-0949">S-adenosyl-L-methionine</keyword>
<dbReference type="EMBL" id="JAVRFE010000062">
    <property type="protein sequence ID" value="MDT0460351.1"/>
    <property type="molecule type" value="Genomic_DNA"/>
</dbReference>
<dbReference type="PANTHER" id="PTHR18895:SF74">
    <property type="entry name" value="MTRF1L RELEASE FACTOR GLUTAMINE METHYLTRANSFERASE"/>
    <property type="match status" value="1"/>
</dbReference>
<proteinExistence type="predicted"/>
<dbReference type="NCBIfam" id="TIGR03704">
    <property type="entry name" value="PrmC_rel_meth"/>
    <property type="match status" value="1"/>
</dbReference>
<keyword evidence="3" id="KW-0808">Transferase</keyword>
<dbReference type="InterPro" id="IPR022446">
    <property type="entry name" value="MeTrfrase_put"/>
</dbReference>
<dbReference type="SUPFAM" id="SSF53335">
    <property type="entry name" value="S-adenosyl-L-methionine-dependent methyltransferases"/>
    <property type="match status" value="1"/>
</dbReference>
<keyword evidence="9" id="KW-1185">Reference proteome</keyword>
<feature type="region of interest" description="Disordered" evidence="6">
    <location>
        <begin position="291"/>
        <end position="317"/>
    </location>
</feature>
<comment type="catalytic activity">
    <reaction evidence="5">
        <text>L-glutaminyl-[peptide chain release factor] + S-adenosyl-L-methionine = N(5)-methyl-L-glutaminyl-[peptide chain release factor] + S-adenosyl-L-homocysteine + H(+)</text>
        <dbReference type="Rhea" id="RHEA:42896"/>
        <dbReference type="Rhea" id="RHEA-COMP:10271"/>
        <dbReference type="Rhea" id="RHEA-COMP:10272"/>
        <dbReference type="ChEBI" id="CHEBI:15378"/>
        <dbReference type="ChEBI" id="CHEBI:30011"/>
        <dbReference type="ChEBI" id="CHEBI:57856"/>
        <dbReference type="ChEBI" id="CHEBI:59789"/>
        <dbReference type="ChEBI" id="CHEBI:61891"/>
        <dbReference type="EC" id="2.1.1.297"/>
    </reaction>
</comment>
<dbReference type="InterPro" id="IPR029063">
    <property type="entry name" value="SAM-dependent_MTases_sf"/>
</dbReference>
<evidence type="ECO:0000256" key="4">
    <source>
        <dbReference type="ARBA" id="ARBA00022691"/>
    </source>
</evidence>
<evidence type="ECO:0000256" key="3">
    <source>
        <dbReference type="ARBA" id="ARBA00022679"/>
    </source>
</evidence>
<organism evidence="8 9">
    <name type="scientific">Streptomyces mooreae</name>
    <dbReference type="NCBI Taxonomy" id="3075523"/>
    <lineage>
        <taxon>Bacteria</taxon>
        <taxon>Bacillati</taxon>
        <taxon>Actinomycetota</taxon>
        <taxon>Actinomycetes</taxon>
        <taxon>Kitasatosporales</taxon>
        <taxon>Streptomycetaceae</taxon>
        <taxon>Streptomyces</taxon>
    </lineage>
</organism>
<feature type="compositionally biased region" description="Low complexity" evidence="6">
    <location>
        <begin position="12"/>
        <end position="28"/>
    </location>
</feature>